<dbReference type="AlphaFoldDB" id="A0A3B0CF89"/>
<dbReference type="Gene3D" id="3.90.1210.10">
    <property type="entry name" value="Antifreeze-like/N-acetylneuraminic acid synthase C-terminal domain"/>
    <property type="match status" value="1"/>
</dbReference>
<dbReference type="EMBL" id="RBCJ01000001">
    <property type="protein sequence ID" value="RKN82769.1"/>
    <property type="molecule type" value="Genomic_DNA"/>
</dbReference>
<dbReference type="InterPro" id="IPR057736">
    <property type="entry name" value="SAF_PseI/NeuA/NeuB"/>
</dbReference>
<comment type="caution">
    <text evidence="2">The sequence shown here is derived from an EMBL/GenBank/DDBJ whole genome shotgun (WGS) entry which is preliminary data.</text>
</comment>
<dbReference type="Pfam" id="PF03102">
    <property type="entry name" value="NeuB"/>
    <property type="match status" value="1"/>
</dbReference>
<dbReference type="Pfam" id="PF08666">
    <property type="entry name" value="SAF"/>
    <property type="match status" value="1"/>
</dbReference>
<dbReference type="OrthoDB" id="9814210at2"/>
<feature type="domain" description="AFP-like" evidence="1">
    <location>
        <begin position="285"/>
        <end position="343"/>
    </location>
</feature>
<reference evidence="2 3" key="1">
    <citation type="submission" date="2018-10" db="EMBL/GenBank/DDBJ databases">
        <title>Ulvibacterium marinum gen. nov., sp. nov., a novel marine bacterium of the family Flavobacteriaceae, isolated from a culture of the green alga Ulva prolifera.</title>
        <authorList>
            <person name="Zhang Z."/>
        </authorList>
    </citation>
    <scope>NUCLEOTIDE SEQUENCE [LARGE SCALE GENOMIC DNA]</scope>
    <source>
        <strain evidence="2 3">CCMM003</strain>
    </source>
</reference>
<dbReference type="PROSITE" id="PS50844">
    <property type="entry name" value="AFP_LIKE"/>
    <property type="match status" value="1"/>
</dbReference>
<dbReference type="GO" id="GO:0047444">
    <property type="term" value="F:N-acylneuraminate-9-phosphate synthase activity"/>
    <property type="evidence" value="ECO:0007669"/>
    <property type="project" value="TreeGrafter"/>
</dbReference>
<dbReference type="InterPro" id="IPR006190">
    <property type="entry name" value="SAF_AFP_Neu5Ac"/>
</dbReference>
<dbReference type="Proteomes" id="UP000276603">
    <property type="component" value="Unassembled WGS sequence"/>
</dbReference>
<dbReference type="InterPro" id="IPR013974">
    <property type="entry name" value="SAF"/>
</dbReference>
<keyword evidence="2" id="KW-0808">Transferase</keyword>
<dbReference type="SUPFAM" id="SSF51569">
    <property type="entry name" value="Aldolase"/>
    <property type="match status" value="1"/>
</dbReference>
<dbReference type="InterPro" id="IPR051690">
    <property type="entry name" value="PseI-like"/>
</dbReference>
<dbReference type="RefSeq" id="WP_120709960.1">
    <property type="nucleotide sequence ID" value="NZ_RBCJ01000001.1"/>
</dbReference>
<dbReference type="EC" id="2.5.1.97" evidence="2"/>
<dbReference type="SUPFAM" id="SSF51269">
    <property type="entry name" value="AFP III-like domain"/>
    <property type="match status" value="1"/>
</dbReference>
<keyword evidence="3" id="KW-1185">Reference proteome</keyword>
<proteinExistence type="predicted"/>
<organism evidence="2 3">
    <name type="scientific">Ulvibacterium marinum</name>
    <dbReference type="NCBI Taxonomy" id="2419782"/>
    <lineage>
        <taxon>Bacteria</taxon>
        <taxon>Pseudomonadati</taxon>
        <taxon>Bacteroidota</taxon>
        <taxon>Flavobacteriia</taxon>
        <taxon>Flavobacteriales</taxon>
        <taxon>Flavobacteriaceae</taxon>
        <taxon>Ulvibacterium</taxon>
    </lineage>
</organism>
<dbReference type="PANTHER" id="PTHR42966:SF2">
    <property type="entry name" value="PSEUDAMINIC ACID SYNTHASE"/>
    <property type="match status" value="1"/>
</dbReference>
<dbReference type="NCBIfam" id="TIGR03586">
    <property type="entry name" value="PseI"/>
    <property type="match status" value="1"/>
</dbReference>
<dbReference type="PANTHER" id="PTHR42966">
    <property type="entry name" value="N-ACETYLNEURAMINATE SYNTHASE"/>
    <property type="match status" value="1"/>
</dbReference>
<evidence type="ECO:0000259" key="1">
    <source>
        <dbReference type="PROSITE" id="PS50844"/>
    </source>
</evidence>
<sequence>MKSFIEDKCFIIAELSANHGGSIEVAKETIRAAKRAGADAIKLQTYTADTMTMDVKNDYFIIDKGTTWDGQYLYDLYLKAFTPWEWHKELFDLAKQQGLVCFSSPFDFSAVDFLEELNTPIYKVASFEITDIPLIKYIAAKNKPIIISTGIATIEDIELAIQTCKEAGNENVTILKCTSAYPASLEDTNLLTIPDIVERFGVNSGLSDHTLGIEAPMIAAAMGAKVIEKHFILDKSVGGPDAHFSLDENEFKQMVDAVRLAEKMMGKVDYEMTRKKKKSREFSRSLFVVTDVKKGEIVTQENIRSIRPGFGMHPKYYETVLGKTFNGAFKKGTPLHSDLIEEFQE</sequence>
<dbReference type="InterPro" id="IPR036732">
    <property type="entry name" value="AFP_Neu5c_C_sf"/>
</dbReference>
<dbReference type="Gene3D" id="3.20.20.70">
    <property type="entry name" value="Aldolase class I"/>
    <property type="match status" value="1"/>
</dbReference>
<dbReference type="InterPro" id="IPR013132">
    <property type="entry name" value="PseI/NeuA/B-like_N"/>
</dbReference>
<evidence type="ECO:0000313" key="3">
    <source>
        <dbReference type="Proteomes" id="UP000276603"/>
    </source>
</evidence>
<dbReference type="CDD" id="cd11615">
    <property type="entry name" value="SAF_NeuB_like"/>
    <property type="match status" value="1"/>
</dbReference>
<dbReference type="GO" id="GO:0016051">
    <property type="term" value="P:carbohydrate biosynthetic process"/>
    <property type="evidence" value="ECO:0007669"/>
    <property type="project" value="InterPro"/>
</dbReference>
<accession>A0A3B0CF89</accession>
<gene>
    <name evidence="2" type="primary">pseI</name>
    <name evidence="2" type="ORF">D7Z94_02705</name>
</gene>
<dbReference type="SMART" id="SM00858">
    <property type="entry name" value="SAF"/>
    <property type="match status" value="1"/>
</dbReference>
<name>A0A3B0CF89_9FLAO</name>
<protein>
    <submittedName>
        <fullName evidence="2">Pseudaminic acid synthase</fullName>
        <ecNumber evidence="2">2.5.1.97</ecNumber>
    </submittedName>
</protein>
<evidence type="ECO:0000313" key="2">
    <source>
        <dbReference type="EMBL" id="RKN82769.1"/>
    </source>
</evidence>
<dbReference type="InterPro" id="IPR013785">
    <property type="entry name" value="Aldolase_TIM"/>
</dbReference>
<dbReference type="InterPro" id="IPR020030">
    <property type="entry name" value="Pseudaminic_synth_PseI"/>
</dbReference>